<gene>
    <name evidence="2" type="ORF">KEM10_05965</name>
</gene>
<evidence type="ECO:0000313" key="3">
    <source>
        <dbReference type="Proteomes" id="UP000708576"/>
    </source>
</evidence>
<keyword evidence="1" id="KW-1133">Transmembrane helix</keyword>
<proteinExistence type="predicted"/>
<evidence type="ECO:0008006" key="4">
    <source>
        <dbReference type="Google" id="ProtNLM"/>
    </source>
</evidence>
<accession>A0ABS5JSD9</accession>
<dbReference type="EMBL" id="JAGUCO010000003">
    <property type="protein sequence ID" value="MBS2097818.1"/>
    <property type="molecule type" value="Genomic_DNA"/>
</dbReference>
<sequence length="173" mass="19715">MDQRYVVGRSTSGIRFNVIVAASFMNEIQFDLIRRYPRNIFRIAMGALLLAVVAYFLIKQIEYFSTTHLIIFTLGGLYYLLMGLGINPITVWGKAYIKVSQSIIAIKPSMFSKENSFDWTNIKEAQIKVTGIRFLFNQGEPYELDFGKLDEESIQELKQAVIAISKEKGIKLG</sequence>
<feature type="transmembrane region" description="Helical" evidence="1">
    <location>
        <begin position="40"/>
        <end position="58"/>
    </location>
</feature>
<evidence type="ECO:0000313" key="2">
    <source>
        <dbReference type="EMBL" id="MBS2097818.1"/>
    </source>
</evidence>
<comment type="caution">
    <text evidence="2">The sequence shown here is derived from an EMBL/GenBank/DDBJ whole genome shotgun (WGS) entry which is preliminary data.</text>
</comment>
<reference evidence="2 3" key="1">
    <citation type="journal article" date="2015" name="Int. J. Syst. Evol. Microbiol.">
        <title>Carboxylicivirga linearis sp. nov., isolated from a sea cucumber culture pond.</title>
        <authorList>
            <person name="Wang F.Q."/>
            <person name="Zhou Y.X."/>
            <person name="Lin X.Z."/>
            <person name="Chen G.J."/>
            <person name="Du Z.J."/>
        </authorList>
    </citation>
    <scope>NUCLEOTIDE SEQUENCE [LARGE SCALE GENOMIC DNA]</scope>
    <source>
        <strain evidence="2 3">FB218</strain>
    </source>
</reference>
<evidence type="ECO:0000256" key="1">
    <source>
        <dbReference type="SAM" id="Phobius"/>
    </source>
</evidence>
<keyword evidence="3" id="KW-1185">Reference proteome</keyword>
<feature type="transmembrane region" description="Helical" evidence="1">
    <location>
        <begin position="70"/>
        <end position="92"/>
    </location>
</feature>
<keyword evidence="1" id="KW-0472">Membrane</keyword>
<name>A0ABS5JSD9_9BACT</name>
<keyword evidence="1" id="KW-0812">Transmembrane</keyword>
<organism evidence="2 3">
    <name type="scientific">Carboxylicivirga linearis</name>
    <dbReference type="NCBI Taxonomy" id="1628157"/>
    <lineage>
        <taxon>Bacteria</taxon>
        <taxon>Pseudomonadati</taxon>
        <taxon>Bacteroidota</taxon>
        <taxon>Bacteroidia</taxon>
        <taxon>Marinilabiliales</taxon>
        <taxon>Marinilabiliaceae</taxon>
        <taxon>Carboxylicivirga</taxon>
    </lineage>
</organism>
<dbReference type="Proteomes" id="UP000708576">
    <property type="component" value="Unassembled WGS sequence"/>
</dbReference>
<protein>
    <recommendedName>
        <fullName evidence="4">YcxB-like protein domain-containing protein</fullName>
    </recommendedName>
</protein>